<dbReference type="FunFam" id="3.40.50.720:FF:000084">
    <property type="entry name" value="Short-chain dehydrogenase reductase"/>
    <property type="match status" value="1"/>
</dbReference>
<evidence type="ECO:0000313" key="4">
    <source>
        <dbReference type="EMBL" id="ONG42110.1"/>
    </source>
</evidence>
<gene>
    <name evidence="4" type="ORF">BKE30_00990</name>
</gene>
<evidence type="ECO:0000313" key="5">
    <source>
        <dbReference type="Proteomes" id="UP000192132"/>
    </source>
</evidence>
<dbReference type="InterPro" id="IPR002347">
    <property type="entry name" value="SDR_fam"/>
</dbReference>
<dbReference type="PANTHER" id="PTHR43477:SF1">
    <property type="entry name" value="DIHYDROANTICAPSIN 7-DEHYDROGENASE"/>
    <property type="match status" value="1"/>
</dbReference>
<dbReference type="InterPro" id="IPR020904">
    <property type="entry name" value="Sc_DH/Rdtase_CS"/>
</dbReference>
<organism evidence="4 5">
    <name type="scientific">Alkanindiges hydrocarboniclasticus</name>
    <dbReference type="NCBI Taxonomy" id="1907941"/>
    <lineage>
        <taxon>Bacteria</taxon>
        <taxon>Pseudomonadati</taxon>
        <taxon>Pseudomonadota</taxon>
        <taxon>Gammaproteobacteria</taxon>
        <taxon>Moraxellales</taxon>
        <taxon>Moraxellaceae</taxon>
        <taxon>Alkanindiges</taxon>
    </lineage>
</organism>
<dbReference type="InterPro" id="IPR036291">
    <property type="entry name" value="NAD(P)-bd_dom_sf"/>
</dbReference>
<keyword evidence="5" id="KW-1185">Reference proteome</keyword>
<dbReference type="Gene3D" id="3.40.50.720">
    <property type="entry name" value="NAD(P)-binding Rossmann-like Domain"/>
    <property type="match status" value="1"/>
</dbReference>
<dbReference type="NCBIfam" id="NF005075">
    <property type="entry name" value="PRK06500.1"/>
    <property type="match status" value="1"/>
</dbReference>
<dbReference type="SUPFAM" id="SSF51735">
    <property type="entry name" value="NAD(P)-binding Rossmann-fold domains"/>
    <property type="match status" value="1"/>
</dbReference>
<dbReference type="CDD" id="cd05233">
    <property type="entry name" value="SDR_c"/>
    <property type="match status" value="1"/>
</dbReference>
<dbReference type="EMBL" id="MLCN01000003">
    <property type="protein sequence ID" value="ONG42110.1"/>
    <property type="molecule type" value="Genomic_DNA"/>
</dbReference>
<dbReference type="Proteomes" id="UP000192132">
    <property type="component" value="Unassembled WGS sequence"/>
</dbReference>
<proteinExistence type="inferred from homology"/>
<evidence type="ECO:0000256" key="2">
    <source>
        <dbReference type="ARBA" id="ARBA00023002"/>
    </source>
</evidence>
<dbReference type="AlphaFoldDB" id="A0A1S8CXN0"/>
<keyword evidence="2" id="KW-0560">Oxidoreductase</keyword>
<sequence>MKRLQNKNALITGATSGIGLETARQFIAEGANVIITGRSEQRLQQAVAELEGKAAYVVSDASDVRAQAGLAQQIGQHFHALDIVYLNAGDVTHMPLAAWTSSDFDRVFNTNFKAPFFLLQALNPLLNNPASVILCGSVSAHIGLAQSSVYAASKAAGRSLVRTLSSELLAQGIRLNMLSPGPTHTAAFDKLGLTGDAKTRMIDDIKNLVPLKRLGEPVELAKAAVYLASDESRFMVGAELLLDGGVLNL</sequence>
<dbReference type="GO" id="GO:0016491">
    <property type="term" value="F:oxidoreductase activity"/>
    <property type="evidence" value="ECO:0007669"/>
    <property type="project" value="UniProtKB-KW"/>
</dbReference>
<evidence type="ECO:0000259" key="3">
    <source>
        <dbReference type="SMART" id="SM00822"/>
    </source>
</evidence>
<reference evidence="4 5" key="1">
    <citation type="submission" date="2016-10" db="EMBL/GenBank/DDBJ databases">
        <title>Draft Genome sequence of Alkanindiges sp. strain H1.</title>
        <authorList>
            <person name="Subhash Y."/>
            <person name="Lee S."/>
        </authorList>
    </citation>
    <scope>NUCLEOTIDE SEQUENCE [LARGE SCALE GENOMIC DNA]</scope>
    <source>
        <strain evidence="4 5">H1</strain>
    </source>
</reference>
<dbReference type="PROSITE" id="PS00061">
    <property type="entry name" value="ADH_SHORT"/>
    <property type="match status" value="1"/>
</dbReference>
<dbReference type="InterPro" id="IPR051122">
    <property type="entry name" value="SDR_DHRS6-like"/>
</dbReference>
<evidence type="ECO:0000256" key="1">
    <source>
        <dbReference type="ARBA" id="ARBA00006484"/>
    </source>
</evidence>
<dbReference type="PRINTS" id="PR00081">
    <property type="entry name" value="GDHRDH"/>
</dbReference>
<dbReference type="PANTHER" id="PTHR43477">
    <property type="entry name" value="DIHYDROANTICAPSIN 7-DEHYDROGENASE"/>
    <property type="match status" value="1"/>
</dbReference>
<dbReference type="RefSeq" id="WP_076876801.1">
    <property type="nucleotide sequence ID" value="NZ_MLCN01000003.1"/>
</dbReference>
<dbReference type="Pfam" id="PF13561">
    <property type="entry name" value="adh_short_C2"/>
    <property type="match status" value="1"/>
</dbReference>
<dbReference type="InterPro" id="IPR057326">
    <property type="entry name" value="KR_dom"/>
</dbReference>
<feature type="domain" description="Ketoreductase" evidence="3">
    <location>
        <begin position="7"/>
        <end position="185"/>
    </location>
</feature>
<dbReference type="OrthoDB" id="9806974at2"/>
<name>A0A1S8CXN0_9GAMM</name>
<comment type="similarity">
    <text evidence="1">Belongs to the short-chain dehydrogenases/reductases (SDR) family.</text>
</comment>
<accession>A0A1S8CXN0</accession>
<dbReference type="SMART" id="SM00822">
    <property type="entry name" value="PKS_KR"/>
    <property type="match status" value="1"/>
</dbReference>
<dbReference type="STRING" id="1907941.BKE30_00990"/>
<protein>
    <submittedName>
        <fullName evidence="4">Short-chain dehydrogenase</fullName>
    </submittedName>
</protein>
<comment type="caution">
    <text evidence="4">The sequence shown here is derived from an EMBL/GenBank/DDBJ whole genome shotgun (WGS) entry which is preliminary data.</text>
</comment>